<dbReference type="Gene3D" id="3.30.70.270">
    <property type="match status" value="1"/>
</dbReference>
<dbReference type="SMART" id="SM00052">
    <property type="entry name" value="EAL"/>
    <property type="match status" value="1"/>
</dbReference>
<dbReference type="KEGG" id="acel:acsn021_03070"/>
<dbReference type="InterPro" id="IPR029787">
    <property type="entry name" value="Nucleotide_cyclase"/>
</dbReference>
<gene>
    <name evidence="1" type="ORF">acsn021_03070</name>
</gene>
<dbReference type="PANTHER" id="PTHR33121:SF70">
    <property type="entry name" value="SIGNALING PROTEIN YKOW"/>
    <property type="match status" value="1"/>
</dbReference>
<dbReference type="InterPro" id="IPR000160">
    <property type="entry name" value="GGDEF_dom"/>
</dbReference>
<evidence type="ECO:0000313" key="2">
    <source>
        <dbReference type="Proteomes" id="UP000515561"/>
    </source>
</evidence>
<evidence type="ECO:0000313" key="1">
    <source>
        <dbReference type="EMBL" id="BCJ92738.1"/>
    </source>
</evidence>
<dbReference type="CDD" id="cd01949">
    <property type="entry name" value="GGDEF"/>
    <property type="match status" value="1"/>
</dbReference>
<dbReference type="InterPro" id="IPR050706">
    <property type="entry name" value="Cyclic-di-GMP_PDE-like"/>
</dbReference>
<dbReference type="InterPro" id="IPR035919">
    <property type="entry name" value="EAL_sf"/>
</dbReference>
<dbReference type="GO" id="GO:0006355">
    <property type="term" value="P:regulation of DNA-templated transcription"/>
    <property type="evidence" value="ECO:0007669"/>
    <property type="project" value="InterPro"/>
</dbReference>
<dbReference type="AlphaFoldDB" id="A0A6S6R178"/>
<proteinExistence type="predicted"/>
<reference evidence="1 2" key="1">
    <citation type="journal article" date="2016" name="Int. J. Syst. Evol. Microbiol.">
        <title>Descriptions of Anaerotaenia torta gen. nov., sp. nov. and Anaerocolumna cellulosilytica gen. nov., sp. nov. isolated from a methanogenic reactor of cattle waste.</title>
        <authorList>
            <person name="Uek A."/>
            <person name="Ohtaki Y."/>
            <person name="Kaku N."/>
            <person name="Ueki K."/>
        </authorList>
    </citation>
    <scope>NUCLEOTIDE SEQUENCE [LARGE SCALE GENOMIC DNA]</scope>
    <source>
        <strain evidence="1 2">SN021</strain>
    </source>
</reference>
<keyword evidence="2" id="KW-1185">Reference proteome</keyword>
<dbReference type="Pfam" id="PF00990">
    <property type="entry name" value="GGDEF"/>
    <property type="match status" value="1"/>
</dbReference>
<dbReference type="InterPro" id="IPR013767">
    <property type="entry name" value="PAS_fold"/>
</dbReference>
<dbReference type="RefSeq" id="WP_184094486.1">
    <property type="nucleotide sequence ID" value="NZ_AP023367.1"/>
</dbReference>
<name>A0A6S6R178_9FIRM</name>
<dbReference type="PROSITE" id="PS50887">
    <property type="entry name" value="GGDEF"/>
    <property type="match status" value="1"/>
</dbReference>
<protein>
    <submittedName>
        <fullName evidence="1">Uncharacterized protein</fullName>
    </submittedName>
</protein>
<dbReference type="Proteomes" id="UP000515561">
    <property type="component" value="Chromosome"/>
</dbReference>
<dbReference type="PANTHER" id="PTHR33121">
    <property type="entry name" value="CYCLIC DI-GMP PHOSPHODIESTERASE PDEF"/>
    <property type="match status" value="1"/>
</dbReference>
<dbReference type="GO" id="GO:0071111">
    <property type="term" value="F:cyclic-guanylate-specific phosphodiesterase activity"/>
    <property type="evidence" value="ECO:0007669"/>
    <property type="project" value="InterPro"/>
</dbReference>
<dbReference type="CDD" id="cd01948">
    <property type="entry name" value="EAL"/>
    <property type="match status" value="1"/>
</dbReference>
<dbReference type="Pfam" id="PF00989">
    <property type="entry name" value="PAS"/>
    <property type="match status" value="1"/>
</dbReference>
<dbReference type="NCBIfam" id="TIGR00229">
    <property type="entry name" value="sensory_box"/>
    <property type="match status" value="1"/>
</dbReference>
<dbReference type="SMART" id="SM00091">
    <property type="entry name" value="PAS"/>
    <property type="match status" value="1"/>
</dbReference>
<dbReference type="Gene3D" id="3.30.450.20">
    <property type="entry name" value="PAS domain"/>
    <property type="match status" value="1"/>
</dbReference>
<dbReference type="CDD" id="cd00130">
    <property type="entry name" value="PAS"/>
    <property type="match status" value="1"/>
</dbReference>
<dbReference type="InterPro" id="IPR001633">
    <property type="entry name" value="EAL_dom"/>
</dbReference>
<dbReference type="NCBIfam" id="TIGR00254">
    <property type="entry name" value="GGDEF"/>
    <property type="match status" value="1"/>
</dbReference>
<dbReference type="SUPFAM" id="SSF55785">
    <property type="entry name" value="PYP-like sensor domain (PAS domain)"/>
    <property type="match status" value="1"/>
</dbReference>
<sequence length="568" mass="65386">MYEGEGSSAINTKDYNALGKICERFDTIIEQTNLIIFDLNLEDEELYVSDNFLKLTGIEYNKKDILKQMLDLKYIHPGDVSKYKGYLRRGKQGLPSDTITYRRRIPRGRYAWIRSNRKNFYDDNGKLIRVLGTAQDVSTEMEAHIEAIVKTDLDALTNLPNFKKFTSDAELIIQKNRDKNYAVLVFDIDKFRIINDLFGAHEGDGVLRYIANILRNLIVRPNIFCRMYADTFAILMSYNKDSEFGYIASTFSEEALKYPLEHEIGLSFGVCKVDDPKTAVATYCDRASLAKKSVKGNVLHLLSFYDDTLRKRSIEDKDIENEMNYALEHGEFEMYLQPQVSIASTDVVGAEALVRWIHPTKGIISPERFIPLFENNGFIVKLDYLIWEKAFATIRSWIDEGYPVVPISVNVSRIHLYNSNLLERFIMLAEKYNVPRKYIELELTETAFFNNARELNYLVHSLKKEGFILAMDDFGSGYSSLNMLKDIPVDVIKIDRGFLNEIVATEKGKTVIRYTIAMAKKLNIDVVAEGVESFVQAEFLYHAGCETVQGYYYSKPLPVNKFEQYAFH</sequence>
<dbReference type="PROSITE" id="PS50883">
    <property type="entry name" value="EAL"/>
    <property type="match status" value="1"/>
</dbReference>
<accession>A0A6S6R178</accession>
<dbReference type="Pfam" id="PF00563">
    <property type="entry name" value="EAL"/>
    <property type="match status" value="1"/>
</dbReference>
<dbReference type="SUPFAM" id="SSF55073">
    <property type="entry name" value="Nucleotide cyclase"/>
    <property type="match status" value="1"/>
</dbReference>
<organism evidence="1 2">
    <name type="scientific">Anaerocolumna cellulosilytica</name>
    <dbReference type="NCBI Taxonomy" id="433286"/>
    <lineage>
        <taxon>Bacteria</taxon>
        <taxon>Bacillati</taxon>
        <taxon>Bacillota</taxon>
        <taxon>Clostridia</taxon>
        <taxon>Lachnospirales</taxon>
        <taxon>Lachnospiraceae</taxon>
        <taxon>Anaerocolumna</taxon>
    </lineage>
</organism>
<dbReference type="InterPro" id="IPR035965">
    <property type="entry name" value="PAS-like_dom_sf"/>
</dbReference>
<dbReference type="EMBL" id="AP023367">
    <property type="protein sequence ID" value="BCJ92738.1"/>
    <property type="molecule type" value="Genomic_DNA"/>
</dbReference>
<dbReference type="InterPro" id="IPR043128">
    <property type="entry name" value="Rev_trsase/Diguanyl_cyclase"/>
</dbReference>
<dbReference type="Gene3D" id="3.20.20.450">
    <property type="entry name" value="EAL domain"/>
    <property type="match status" value="1"/>
</dbReference>
<dbReference type="InterPro" id="IPR000014">
    <property type="entry name" value="PAS"/>
</dbReference>
<dbReference type="SMART" id="SM00267">
    <property type="entry name" value="GGDEF"/>
    <property type="match status" value="1"/>
</dbReference>
<dbReference type="SUPFAM" id="SSF141868">
    <property type="entry name" value="EAL domain-like"/>
    <property type="match status" value="1"/>
</dbReference>